<dbReference type="Proteomes" id="UP000316621">
    <property type="component" value="Chromosome 9"/>
</dbReference>
<comment type="similarity">
    <text evidence="1">Belongs to the RMD1/sif2 family.</text>
</comment>
<dbReference type="GO" id="GO:0005739">
    <property type="term" value="C:mitochondrion"/>
    <property type="evidence" value="ECO:0007669"/>
    <property type="project" value="UniProtKB-ARBA"/>
</dbReference>
<dbReference type="PANTHER" id="PTHR16255">
    <property type="entry name" value="REQUIRED FOR MEIOTIC NUCLEAR DIVISION PROTEIN 1 HOMOLOG"/>
    <property type="match status" value="1"/>
</dbReference>
<dbReference type="AlphaFoldDB" id="A0A4Y7KWU7"/>
<proteinExistence type="inferred from homology"/>
<feature type="domain" description="DUF155" evidence="2">
    <location>
        <begin position="116"/>
        <end position="241"/>
    </location>
</feature>
<evidence type="ECO:0000313" key="4">
    <source>
        <dbReference type="Proteomes" id="UP000316621"/>
    </source>
</evidence>
<name>A0A4Y7KWU7_PAPSO</name>
<evidence type="ECO:0000313" key="3">
    <source>
        <dbReference type="EMBL" id="RZC76395.1"/>
    </source>
</evidence>
<protein>
    <recommendedName>
        <fullName evidence="2">DUF155 domain-containing protein</fullName>
    </recommendedName>
</protein>
<dbReference type="InterPro" id="IPR003734">
    <property type="entry name" value="DUF155"/>
</dbReference>
<organism evidence="3 4">
    <name type="scientific">Papaver somniferum</name>
    <name type="common">Opium poppy</name>
    <dbReference type="NCBI Taxonomy" id="3469"/>
    <lineage>
        <taxon>Eukaryota</taxon>
        <taxon>Viridiplantae</taxon>
        <taxon>Streptophyta</taxon>
        <taxon>Embryophyta</taxon>
        <taxon>Tracheophyta</taxon>
        <taxon>Spermatophyta</taxon>
        <taxon>Magnoliopsida</taxon>
        <taxon>Ranunculales</taxon>
        <taxon>Papaveraceae</taxon>
        <taxon>Papaveroideae</taxon>
        <taxon>Papaver</taxon>
    </lineage>
</organism>
<sequence>MLRCHLGKLSSSSLKLFTTSYVKILNSGLLSTHRCFSSTPTTTFADQSCPNKQDVKIPVRAYFFNTSIDLKGLVNENEVNFIPSTTPATNNVVLRFGDTGSSPPGSLNNGGYSYMSVFPYGSIVLFNIPDHDINKYLNIVERHTSGFPRKDNNYMLCNKSMNYEVIEKPDLPVRMQGGFDYIMLQELNPSGIQIIGSIIGQSVALKHYIRQVDGVMFGLSKLNYRKNLSSKKVNKLVGKANCSLADAALKLVWSTRNSSPMHTLRIGLFESLSRSNSAEYAEMWEYLRSKFKLSKRYPGLDFMFEFKDLNLDLALDELIGKDVSPMPMLVRDSSFTVFYFTCWDPVVTFLEDLLGMPDPIREVTAVA</sequence>
<dbReference type="Pfam" id="PF02582">
    <property type="entry name" value="DUF155"/>
    <property type="match status" value="1"/>
</dbReference>
<keyword evidence="4" id="KW-1185">Reference proteome</keyword>
<gene>
    <name evidence="3" type="ORF">C5167_000559</name>
</gene>
<dbReference type="EMBL" id="CM010723">
    <property type="protein sequence ID" value="RZC76395.1"/>
    <property type="molecule type" value="Genomic_DNA"/>
</dbReference>
<dbReference type="InterPro" id="IPR051624">
    <property type="entry name" value="RMD1/Sad1-interacting"/>
</dbReference>
<dbReference type="Gramene" id="RZC76395">
    <property type="protein sequence ID" value="RZC76395"/>
    <property type="gene ID" value="C5167_000559"/>
</dbReference>
<dbReference type="PANTHER" id="PTHR16255:SF6">
    <property type="entry name" value="PROTEIN RETARDED ROOT GROWTH-LIKE"/>
    <property type="match status" value="1"/>
</dbReference>
<reference evidence="3 4" key="1">
    <citation type="journal article" date="2018" name="Science">
        <title>The opium poppy genome and morphinan production.</title>
        <authorList>
            <person name="Guo L."/>
            <person name="Winzer T."/>
            <person name="Yang X."/>
            <person name="Li Y."/>
            <person name="Ning Z."/>
            <person name="He Z."/>
            <person name="Teodor R."/>
            <person name="Lu Y."/>
            <person name="Bowser T.A."/>
            <person name="Graham I.A."/>
            <person name="Ye K."/>
        </authorList>
    </citation>
    <scope>NUCLEOTIDE SEQUENCE [LARGE SCALE GENOMIC DNA]</scope>
    <source>
        <strain evidence="4">cv. HN1</strain>
        <tissue evidence="3">Leaves</tissue>
    </source>
</reference>
<evidence type="ECO:0000259" key="2">
    <source>
        <dbReference type="Pfam" id="PF02582"/>
    </source>
</evidence>
<accession>A0A4Y7KWU7</accession>
<evidence type="ECO:0000256" key="1">
    <source>
        <dbReference type="ARBA" id="ARBA00008306"/>
    </source>
</evidence>